<dbReference type="EMBL" id="HACG01004551">
    <property type="protein sequence ID" value="CEK51416.1"/>
    <property type="molecule type" value="Transcribed_RNA"/>
</dbReference>
<reference evidence="1" key="1">
    <citation type="submission" date="2014-12" db="EMBL/GenBank/DDBJ databases">
        <title>Insight into the proteome of Arion vulgaris.</title>
        <authorList>
            <person name="Aradska J."/>
            <person name="Bulat T."/>
            <person name="Smidak R."/>
            <person name="Sarate P."/>
            <person name="Gangsoo J."/>
            <person name="Sialana F."/>
            <person name="Bilban M."/>
            <person name="Lubec G."/>
        </authorList>
    </citation>
    <scope>NUCLEOTIDE SEQUENCE</scope>
    <source>
        <tissue evidence="1">Skin</tissue>
    </source>
</reference>
<organism evidence="1">
    <name type="scientific">Arion vulgaris</name>
    <dbReference type="NCBI Taxonomy" id="1028688"/>
    <lineage>
        <taxon>Eukaryota</taxon>
        <taxon>Metazoa</taxon>
        <taxon>Spiralia</taxon>
        <taxon>Lophotrochozoa</taxon>
        <taxon>Mollusca</taxon>
        <taxon>Gastropoda</taxon>
        <taxon>Heterobranchia</taxon>
        <taxon>Euthyneura</taxon>
        <taxon>Panpulmonata</taxon>
        <taxon>Eupulmonata</taxon>
        <taxon>Stylommatophora</taxon>
        <taxon>Helicina</taxon>
        <taxon>Arionoidea</taxon>
        <taxon>Arionidae</taxon>
        <taxon>Arion</taxon>
    </lineage>
</organism>
<proteinExistence type="predicted"/>
<dbReference type="AlphaFoldDB" id="A0A0B6Y6H5"/>
<gene>
    <name evidence="1" type="primary">ORF13365</name>
</gene>
<evidence type="ECO:0000313" key="1">
    <source>
        <dbReference type="EMBL" id="CEK51416.1"/>
    </source>
</evidence>
<accession>A0A0B6Y6H5</accession>
<protein>
    <submittedName>
        <fullName evidence="1">Uncharacterized protein</fullName>
    </submittedName>
</protein>
<name>A0A0B6Y6H5_9EUPU</name>
<sequence>MEYLFFLPTLSERKMSNYLPTKKLRQLKIETIIEGYMLGKKKLGTDTKRNGCKI</sequence>